<dbReference type="InterPro" id="IPR036390">
    <property type="entry name" value="WH_DNA-bd_sf"/>
</dbReference>
<evidence type="ECO:0000256" key="2">
    <source>
        <dbReference type="ARBA" id="ARBA00023125"/>
    </source>
</evidence>
<dbReference type="InterPro" id="IPR036388">
    <property type="entry name" value="WH-like_DNA-bd_sf"/>
</dbReference>
<dbReference type="InterPro" id="IPR001845">
    <property type="entry name" value="HTH_ArsR_DNA-bd_dom"/>
</dbReference>
<dbReference type="RefSeq" id="WP_317832047.1">
    <property type="nucleotide sequence ID" value="NZ_CP136920.1"/>
</dbReference>
<dbReference type="PRINTS" id="PR00778">
    <property type="entry name" value="HTHARSR"/>
</dbReference>
<dbReference type="EMBL" id="CP136920">
    <property type="protein sequence ID" value="WOO39976.1"/>
    <property type="molecule type" value="Genomic_DNA"/>
</dbReference>
<dbReference type="PANTHER" id="PTHR33154:SF33">
    <property type="entry name" value="TRANSCRIPTIONAL REPRESSOR SDPR"/>
    <property type="match status" value="1"/>
</dbReference>
<dbReference type="GO" id="GO:0003700">
    <property type="term" value="F:DNA-binding transcription factor activity"/>
    <property type="evidence" value="ECO:0007669"/>
    <property type="project" value="InterPro"/>
</dbReference>
<keyword evidence="3" id="KW-0804">Transcription</keyword>
<name>A0AAQ3QS48_9BACT</name>
<accession>A0AAQ3QS48</accession>
<dbReference type="SMART" id="SM00418">
    <property type="entry name" value="HTH_ARSR"/>
    <property type="match status" value="1"/>
</dbReference>
<dbReference type="GO" id="GO:0003677">
    <property type="term" value="F:DNA binding"/>
    <property type="evidence" value="ECO:0007669"/>
    <property type="project" value="UniProtKB-KW"/>
</dbReference>
<sequence length="101" mass="11439">MRVTKTDDELAKQLWALGDVVRLRLLALLPQTAECCEGMNVSQLAEKLEMSQPTVSHHLRILRQAGIIESTKQCRDVYYYVNVEEAQMVLDSLSSAFLEKA</sequence>
<reference evidence="5 6" key="1">
    <citation type="submission" date="2023-10" db="EMBL/GenBank/DDBJ databases">
        <title>Rubellicoccus peritrichatus gen. nov., sp. nov., isolated from an algae of coral reef tank.</title>
        <authorList>
            <person name="Luo J."/>
        </authorList>
    </citation>
    <scope>NUCLEOTIDE SEQUENCE [LARGE SCALE GENOMIC DNA]</scope>
    <source>
        <strain evidence="5 6">CR14</strain>
    </source>
</reference>
<evidence type="ECO:0000259" key="4">
    <source>
        <dbReference type="PROSITE" id="PS50987"/>
    </source>
</evidence>
<keyword evidence="2" id="KW-0238">DNA-binding</keyword>
<gene>
    <name evidence="5" type="ORF">RZN69_15230</name>
</gene>
<dbReference type="Proteomes" id="UP001304300">
    <property type="component" value="Chromosome"/>
</dbReference>
<dbReference type="NCBIfam" id="NF033788">
    <property type="entry name" value="HTH_metalloreg"/>
    <property type="match status" value="1"/>
</dbReference>
<dbReference type="AlphaFoldDB" id="A0AAQ3QS48"/>
<proteinExistence type="predicted"/>
<keyword evidence="6" id="KW-1185">Reference proteome</keyword>
<dbReference type="SUPFAM" id="SSF46785">
    <property type="entry name" value="Winged helix' DNA-binding domain"/>
    <property type="match status" value="1"/>
</dbReference>
<protein>
    <submittedName>
        <fullName evidence="5">Helix-turn-helix domain-containing protein</fullName>
    </submittedName>
</protein>
<feature type="domain" description="HTH arsR-type" evidence="4">
    <location>
        <begin position="2"/>
        <end position="101"/>
    </location>
</feature>
<dbReference type="KEGG" id="puo:RZN69_15230"/>
<dbReference type="PANTHER" id="PTHR33154">
    <property type="entry name" value="TRANSCRIPTIONAL REGULATOR, ARSR FAMILY"/>
    <property type="match status" value="1"/>
</dbReference>
<dbReference type="InterPro" id="IPR011991">
    <property type="entry name" value="ArsR-like_HTH"/>
</dbReference>
<evidence type="ECO:0000256" key="1">
    <source>
        <dbReference type="ARBA" id="ARBA00023015"/>
    </source>
</evidence>
<dbReference type="Gene3D" id="1.10.10.10">
    <property type="entry name" value="Winged helix-like DNA-binding domain superfamily/Winged helix DNA-binding domain"/>
    <property type="match status" value="1"/>
</dbReference>
<evidence type="ECO:0000256" key="3">
    <source>
        <dbReference type="ARBA" id="ARBA00023163"/>
    </source>
</evidence>
<keyword evidence="1" id="KW-0805">Transcription regulation</keyword>
<dbReference type="InterPro" id="IPR051081">
    <property type="entry name" value="HTH_MetalResp_TranReg"/>
</dbReference>
<dbReference type="PROSITE" id="PS50987">
    <property type="entry name" value="HTH_ARSR_2"/>
    <property type="match status" value="1"/>
</dbReference>
<evidence type="ECO:0000313" key="6">
    <source>
        <dbReference type="Proteomes" id="UP001304300"/>
    </source>
</evidence>
<dbReference type="Pfam" id="PF01022">
    <property type="entry name" value="HTH_5"/>
    <property type="match status" value="1"/>
</dbReference>
<dbReference type="CDD" id="cd00090">
    <property type="entry name" value="HTH_ARSR"/>
    <property type="match status" value="1"/>
</dbReference>
<evidence type="ECO:0000313" key="5">
    <source>
        <dbReference type="EMBL" id="WOO39976.1"/>
    </source>
</evidence>
<organism evidence="5 6">
    <name type="scientific">Rubellicoccus peritrichatus</name>
    <dbReference type="NCBI Taxonomy" id="3080537"/>
    <lineage>
        <taxon>Bacteria</taxon>
        <taxon>Pseudomonadati</taxon>
        <taxon>Verrucomicrobiota</taxon>
        <taxon>Opitutia</taxon>
        <taxon>Puniceicoccales</taxon>
        <taxon>Cerasicoccaceae</taxon>
        <taxon>Rubellicoccus</taxon>
    </lineage>
</organism>